<keyword evidence="16" id="KW-1185">Reference proteome</keyword>
<protein>
    <recommendedName>
        <fullName evidence="3">thioredoxin-dependent peroxiredoxin</fullName>
        <ecNumber evidence="3">1.11.1.24</ecNumber>
    </recommendedName>
    <alternativeName>
        <fullName evidence="11">Bacterioferritin comigratory protein</fullName>
    </alternativeName>
    <alternativeName>
        <fullName evidence="9">Thioredoxin peroxidase</fullName>
    </alternativeName>
</protein>
<dbReference type="GO" id="GO:0045454">
    <property type="term" value="P:cell redox homeostasis"/>
    <property type="evidence" value="ECO:0007669"/>
    <property type="project" value="TreeGrafter"/>
</dbReference>
<evidence type="ECO:0000313" key="15">
    <source>
        <dbReference type="EMBL" id="EAZ93118.1"/>
    </source>
</evidence>
<dbReference type="PROSITE" id="PS51352">
    <property type="entry name" value="THIOREDOXIN_2"/>
    <property type="match status" value="1"/>
</dbReference>
<dbReference type="PANTHER" id="PTHR42801:SF4">
    <property type="entry name" value="AHPC_TSA FAMILY PROTEIN"/>
    <property type="match status" value="1"/>
</dbReference>
<keyword evidence="4" id="KW-0575">Peroxidase</keyword>
<evidence type="ECO:0000256" key="8">
    <source>
        <dbReference type="ARBA" id="ARBA00023284"/>
    </source>
</evidence>
<keyword evidence="6" id="KW-0560">Oxidoreductase</keyword>
<dbReference type="Proteomes" id="UP000003781">
    <property type="component" value="Unassembled WGS sequence"/>
</dbReference>
<comment type="function">
    <text evidence="1">Thiol-specific peroxidase that catalyzes the reduction of hydrogen peroxide and organic hydroperoxides to water and alcohols, respectively. Plays a role in cell protection against oxidative stress by detoxifying peroxides and as sensor of hydrogen peroxide-mediated signaling events.</text>
</comment>
<reference evidence="15 16" key="1">
    <citation type="submission" date="2007-03" db="EMBL/GenBank/DDBJ databases">
        <authorList>
            <person name="Stal L."/>
            <person name="Ferriera S."/>
            <person name="Johnson J."/>
            <person name="Kravitz S."/>
            <person name="Beeson K."/>
            <person name="Sutton G."/>
            <person name="Rogers Y.-H."/>
            <person name="Friedman R."/>
            <person name="Frazier M."/>
            <person name="Venter J.C."/>
        </authorList>
    </citation>
    <scope>NUCLEOTIDE SEQUENCE [LARGE SCALE GENOMIC DNA]</scope>
    <source>
        <strain evidence="15 16">CCY0110</strain>
    </source>
</reference>
<evidence type="ECO:0000256" key="6">
    <source>
        <dbReference type="ARBA" id="ARBA00023002"/>
    </source>
</evidence>
<gene>
    <name evidence="15" type="ORF">CY0110_03579</name>
</gene>
<proteinExistence type="inferred from homology"/>
<evidence type="ECO:0000256" key="7">
    <source>
        <dbReference type="ARBA" id="ARBA00023157"/>
    </source>
</evidence>
<evidence type="ECO:0000256" key="9">
    <source>
        <dbReference type="ARBA" id="ARBA00032824"/>
    </source>
</evidence>
<name>A3IKC9_9CHRO</name>
<keyword evidence="5" id="KW-0049">Antioxidant</keyword>
<evidence type="ECO:0000259" key="14">
    <source>
        <dbReference type="PROSITE" id="PS51352"/>
    </source>
</evidence>
<evidence type="ECO:0000256" key="13">
    <source>
        <dbReference type="SAM" id="SignalP"/>
    </source>
</evidence>
<dbReference type="CDD" id="cd03017">
    <property type="entry name" value="PRX_BCP"/>
    <property type="match status" value="1"/>
</dbReference>
<evidence type="ECO:0000256" key="12">
    <source>
        <dbReference type="ARBA" id="ARBA00049091"/>
    </source>
</evidence>
<feature type="signal peptide" evidence="13">
    <location>
        <begin position="1"/>
        <end position="26"/>
    </location>
</feature>
<keyword evidence="13" id="KW-0732">Signal</keyword>
<dbReference type="RefSeq" id="WP_008273789.1">
    <property type="nucleotide sequence ID" value="NZ_AAXW01000003.1"/>
</dbReference>
<evidence type="ECO:0000256" key="2">
    <source>
        <dbReference type="ARBA" id="ARBA00011245"/>
    </source>
</evidence>
<sequence length="180" mass="20038">MLRRQIFSILLAIALIFFGTQTPALALGGPQPPLNEPAPNFTLPTNTGDGEISLSDYQGQWVVLYFYPQDFTPGCTLEARRFQQDLPKYEAKNAQILGVSVDNVDSHREFCDAEGLKFPLLADTTGKVSKTYGSYLTGMSLRHTYLIDPDGILREKFLGVRPAIHSKEVLAYLDEVNSDH</sequence>
<comment type="similarity">
    <text evidence="10">Belongs to the peroxiredoxin family. BCP/PrxQ subfamily.</text>
</comment>
<dbReference type="FunFam" id="3.40.30.10:FF:000007">
    <property type="entry name" value="Thioredoxin-dependent thiol peroxidase"/>
    <property type="match status" value="1"/>
</dbReference>
<evidence type="ECO:0000256" key="4">
    <source>
        <dbReference type="ARBA" id="ARBA00022559"/>
    </source>
</evidence>
<comment type="caution">
    <text evidence="15">The sequence shown here is derived from an EMBL/GenBank/DDBJ whole genome shotgun (WGS) entry which is preliminary data.</text>
</comment>
<feature type="chain" id="PRO_5002653777" description="thioredoxin-dependent peroxiredoxin" evidence="13">
    <location>
        <begin position="27"/>
        <end position="180"/>
    </location>
</feature>
<dbReference type="eggNOG" id="COG1225">
    <property type="taxonomic scope" value="Bacteria"/>
</dbReference>
<dbReference type="Gene3D" id="3.40.30.10">
    <property type="entry name" value="Glutaredoxin"/>
    <property type="match status" value="1"/>
</dbReference>
<keyword evidence="8" id="KW-0676">Redox-active center</keyword>
<evidence type="ECO:0000256" key="1">
    <source>
        <dbReference type="ARBA" id="ARBA00003330"/>
    </source>
</evidence>
<evidence type="ECO:0000313" key="16">
    <source>
        <dbReference type="Proteomes" id="UP000003781"/>
    </source>
</evidence>
<dbReference type="GO" id="GO:0005737">
    <property type="term" value="C:cytoplasm"/>
    <property type="evidence" value="ECO:0007669"/>
    <property type="project" value="TreeGrafter"/>
</dbReference>
<evidence type="ECO:0000256" key="3">
    <source>
        <dbReference type="ARBA" id="ARBA00013017"/>
    </source>
</evidence>
<comment type="catalytic activity">
    <reaction evidence="12">
        <text>a hydroperoxide + [thioredoxin]-dithiol = an alcohol + [thioredoxin]-disulfide + H2O</text>
        <dbReference type="Rhea" id="RHEA:62620"/>
        <dbReference type="Rhea" id="RHEA-COMP:10698"/>
        <dbReference type="Rhea" id="RHEA-COMP:10700"/>
        <dbReference type="ChEBI" id="CHEBI:15377"/>
        <dbReference type="ChEBI" id="CHEBI:29950"/>
        <dbReference type="ChEBI" id="CHEBI:30879"/>
        <dbReference type="ChEBI" id="CHEBI:35924"/>
        <dbReference type="ChEBI" id="CHEBI:50058"/>
        <dbReference type="EC" id="1.11.1.24"/>
    </reaction>
</comment>
<dbReference type="Pfam" id="PF00578">
    <property type="entry name" value="AhpC-TSA"/>
    <property type="match status" value="1"/>
</dbReference>
<keyword evidence="7" id="KW-1015">Disulfide bond</keyword>
<evidence type="ECO:0000256" key="10">
    <source>
        <dbReference type="ARBA" id="ARBA00038489"/>
    </source>
</evidence>
<dbReference type="SUPFAM" id="SSF52833">
    <property type="entry name" value="Thioredoxin-like"/>
    <property type="match status" value="1"/>
</dbReference>
<organism evidence="15 16">
    <name type="scientific">Crocosphaera chwakensis CCY0110</name>
    <dbReference type="NCBI Taxonomy" id="391612"/>
    <lineage>
        <taxon>Bacteria</taxon>
        <taxon>Bacillati</taxon>
        <taxon>Cyanobacteriota</taxon>
        <taxon>Cyanophyceae</taxon>
        <taxon>Oscillatoriophycideae</taxon>
        <taxon>Chroococcales</taxon>
        <taxon>Aphanothecaceae</taxon>
        <taxon>Crocosphaera</taxon>
        <taxon>Crocosphaera chwakensis</taxon>
    </lineage>
</organism>
<dbReference type="InterPro" id="IPR050924">
    <property type="entry name" value="Peroxiredoxin_BCP/PrxQ"/>
</dbReference>
<dbReference type="OrthoDB" id="9801080at2"/>
<dbReference type="InterPro" id="IPR036249">
    <property type="entry name" value="Thioredoxin-like_sf"/>
</dbReference>
<dbReference type="EC" id="1.11.1.24" evidence="3"/>
<dbReference type="GO" id="GO:0008379">
    <property type="term" value="F:thioredoxin peroxidase activity"/>
    <property type="evidence" value="ECO:0007669"/>
    <property type="project" value="TreeGrafter"/>
</dbReference>
<dbReference type="InterPro" id="IPR000866">
    <property type="entry name" value="AhpC/TSA"/>
</dbReference>
<evidence type="ECO:0000256" key="11">
    <source>
        <dbReference type="ARBA" id="ARBA00041373"/>
    </source>
</evidence>
<evidence type="ECO:0000256" key="5">
    <source>
        <dbReference type="ARBA" id="ARBA00022862"/>
    </source>
</evidence>
<dbReference type="InterPro" id="IPR013766">
    <property type="entry name" value="Thioredoxin_domain"/>
</dbReference>
<dbReference type="EMBL" id="AAXW01000003">
    <property type="protein sequence ID" value="EAZ93118.1"/>
    <property type="molecule type" value="Genomic_DNA"/>
</dbReference>
<dbReference type="PANTHER" id="PTHR42801">
    <property type="entry name" value="THIOREDOXIN-DEPENDENT PEROXIDE REDUCTASE"/>
    <property type="match status" value="1"/>
</dbReference>
<accession>A3IKC9</accession>
<comment type="subunit">
    <text evidence="2">Monomer.</text>
</comment>
<dbReference type="AlphaFoldDB" id="A3IKC9"/>
<feature type="domain" description="Thioredoxin" evidence="14">
    <location>
        <begin position="32"/>
        <end position="178"/>
    </location>
</feature>
<dbReference type="GO" id="GO:0034599">
    <property type="term" value="P:cellular response to oxidative stress"/>
    <property type="evidence" value="ECO:0007669"/>
    <property type="project" value="TreeGrafter"/>
</dbReference>